<organism evidence="5 6">
    <name type="scientific">Fictibacillus terranigra</name>
    <dbReference type="NCBI Taxonomy" id="3058424"/>
    <lineage>
        <taxon>Bacteria</taxon>
        <taxon>Bacillati</taxon>
        <taxon>Bacillota</taxon>
        <taxon>Bacilli</taxon>
        <taxon>Bacillales</taxon>
        <taxon>Fictibacillaceae</taxon>
        <taxon>Fictibacillus</taxon>
    </lineage>
</organism>
<comment type="similarity">
    <text evidence="1">Belongs to the carbohydrate kinase PfkB family.</text>
</comment>
<dbReference type="Gene3D" id="3.40.1190.20">
    <property type="match status" value="1"/>
</dbReference>
<keyword evidence="6" id="KW-1185">Reference proteome</keyword>
<dbReference type="CDD" id="cd01166">
    <property type="entry name" value="KdgK"/>
    <property type="match status" value="1"/>
</dbReference>
<dbReference type="RefSeq" id="WP_290402142.1">
    <property type="nucleotide sequence ID" value="NZ_JAUHLN010000010.1"/>
</dbReference>
<sequence>MMDVVTIGETMILLEAIDQKPLKYTPFLTKSVGGAESNVAIGLSRLGKSTRWIGRLGNDPFGGMITSILAGEGVDVSHTQRDDKHPTAVYFKDNFGAGDPDIYYYRKGSASSCWSPEHIRDKWFEGGRHLHMTGITPALGEHSFAFTKECMKRARAKGMTVSFDPNIRFKLWEEKKARSALLELIPLCDYFLPGQEEAEFLFGEGEAKYLAERAIQLGVEATVIKMGEKGSFGMLKNGQYVYANPVQTEKIVDTVGAGDAFAAGFLSYAIEGLTASRLKYAMERGNLLGSLIVQSKGDWEALPVIERIENKKVIVR</sequence>
<comment type="caution">
    <text evidence="5">The sequence shown here is derived from an EMBL/GenBank/DDBJ whole genome shotgun (WGS) entry which is preliminary data.</text>
</comment>
<reference evidence="5" key="1">
    <citation type="submission" date="2023-06" db="EMBL/GenBank/DDBJ databases">
        <title>Draft Genome Sequences of Representative Paenibacillus Polymyxa, Bacillus cereus, Fictibacillus sp., and Brevibacillus agri Strains Isolated from Amazonian Dark Earth.</title>
        <authorList>
            <person name="Pellegrinetti T.A."/>
            <person name="Cunha I.C.M."/>
            <person name="Chaves M.G."/>
            <person name="Freitas A.S."/>
            <person name="Silva A.V.R."/>
            <person name="Tsai S.M."/>
            <person name="Mendes L.W."/>
        </authorList>
    </citation>
    <scope>NUCLEOTIDE SEQUENCE</scope>
    <source>
        <strain evidence="5">CENA-BCM004</strain>
    </source>
</reference>
<dbReference type="Proteomes" id="UP001168694">
    <property type="component" value="Unassembled WGS sequence"/>
</dbReference>
<evidence type="ECO:0000259" key="4">
    <source>
        <dbReference type="Pfam" id="PF00294"/>
    </source>
</evidence>
<dbReference type="Pfam" id="PF00294">
    <property type="entry name" value="PfkB"/>
    <property type="match status" value="1"/>
</dbReference>
<accession>A0ABT8EDN1</accession>
<evidence type="ECO:0000256" key="3">
    <source>
        <dbReference type="ARBA" id="ARBA00022777"/>
    </source>
</evidence>
<feature type="domain" description="Carbohydrate kinase PfkB" evidence="4">
    <location>
        <begin position="3"/>
        <end position="302"/>
    </location>
</feature>
<evidence type="ECO:0000313" key="6">
    <source>
        <dbReference type="Proteomes" id="UP001168694"/>
    </source>
</evidence>
<dbReference type="SUPFAM" id="SSF53613">
    <property type="entry name" value="Ribokinase-like"/>
    <property type="match status" value="1"/>
</dbReference>
<dbReference type="InterPro" id="IPR052700">
    <property type="entry name" value="Carb_kinase_PfkB-like"/>
</dbReference>
<dbReference type="PANTHER" id="PTHR43320:SF2">
    <property type="entry name" value="2-DEHYDRO-3-DEOXYGLUCONOKINASE_2-DEHYDRO-3-DEOXYGALACTONOKINASE"/>
    <property type="match status" value="1"/>
</dbReference>
<evidence type="ECO:0000313" key="5">
    <source>
        <dbReference type="EMBL" id="MDN4076031.1"/>
    </source>
</evidence>
<dbReference type="GO" id="GO:0016301">
    <property type="term" value="F:kinase activity"/>
    <property type="evidence" value="ECO:0007669"/>
    <property type="project" value="UniProtKB-KW"/>
</dbReference>
<name>A0ABT8EDN1_9BACL</name>
<dbReference type="PROSITE" id="PS00584">
    <property type="entry name" value="PFKB_KINASES_2"/>
    <property type="match status" value="1"/>
</dbReference>
<dbReference type="InterPro" id="IPR029056">
    <property type="entry name" value="Ribokinase-like"/>
</dbReference>
<gene>
    <name evidence="5" type="ORF">QYF49_24110</name>
</gene>
<proteinExistence type="inferred from homology"/>
<dbReference type="EMBL" id="JAUHLN010000010">
    <property type="protein sequence ID" value="MDN4076031.1"/>
    <property type="molecule type" value="Genomic_DNA"/>
</dbReference>
<evidence type="ECO:0000256" key="2">
    <source>
        <dbReference type="ARBA" id="ARBA00022679"/>
    </source>
</evidence>
<evidence type="ECO:0000256" key="1">
    <source>
        <dbReference type="ARBA" id="ARBA00010688"/>
    </source>
</evidence>
<protein>
    <submittedName>
        <fullName evidence="5">Sugar kinase</fullName>
    </submittedName>
</protein>
<keyword evidence="2" id="KW-0808">Transferase</keyword>
<dbReference type="PANTHER" id="PTHR43320">
    <property type="entry name" value="SUGAR KINASE"/>
    <property type="match status" value="1"/>
</dbReference>
<keyword evidence="3 5" id="KW-0418">Kinase</keyword>
<dbReference type="InterPro" id="IPR011611">
    <property type="entry name" value="PfkB_dom"/>
</dbReference>
<dbReference type="InterPro" id="IPR002173">
    <property type="entry name" value="Carboh/pur_kinase_PfkB_CS"/>
</dbReference>